<feature type="region of interest" description="Disordered" evidence="1">
    <location>
        <begin position="175"/>
        <end position="204"/>
    </location>
</feature>
<sequence length="362" mass="40556">MPGGLVIILIIVVWLFVLAPLLLRGQKPISRAGDAFEDTRVLYEGGSGELQPRRRPKVMPSDIRRHEDEPHDNIEVVDDTDVLLEEVEGRTLNMEGLRRGFFSRAAREEEAPEVIEGAVVHELEPAEEPEPEVVHLDEWDEELPAYEVDSWTTTPEDLLYETESSHLSLVSEVQEEPEEAEVVSEGSEAADTSETAEASEVELTEEEIEFARSRRGRGGYDPEADARSSADRYERRRRTLLILAVLLAVTLAVGLIFGGWAWSAPVVACVLTVAYLFALRHQVRAEQALRARRVAQLRRARLGVRSVRDEELQIPRQLRHPGAVVVELDDESPDFVNLPEMVWNPEHDAGGDLVDISGRRAG</sequence>
<accession>A0A1I2V591</accession>
<dbReference type="EMBL" id="FOPJ01000018">
    <property type="protein sequence ID" value="SFG84193.1"/>
    <property type="molecule type" value="Genomic_DNA"/>
</dbReference>
<reference evidence="3 4" key="1">
    <citation type="submission" date="2016-10" db="EMBL/GenBank/DDBJ databases">
        <authorList>
            <person name="de Groot N.N."/>
        </authorList>
    </citation>
    <scope>NUCLEOTIDE SEQUENCE [LARGE SCALE GENOMIC DNA]</scope>
    <source>
        <strain>J11</strain>
        <strain evidence="4">PG 39</strain>
    </source>
</reference>
<keyword evidence="4" id="KW-1185">Reference proteome</keyword>
<feature type="transmembrane region" description="Helical" evidence="2">
    <location>
        <begin position="240"/>
        <end position="258"/>
    </location>
</feature>
<feature type="transmembrane region" description="Helical" evidence="2">
    <location>
        <begin position="264"/>
        <end position="283"/>
    </location>
</feature>
<feature type="transmembrane region" description="Helical" evidence="2">
    <location>
        <begin position="6"/>
        <end position="23"/>
    </location>
</feature>
<dbReference type="InterPro" id="IPR053779">
    <property type="entry name" value="GlpR"/>
</dbReference>
<protein>
    <submittedName>
        <fullName evidence="3">Uncharacterized protein</fullName>
    </submittedName>
</protein>
<keyword evidence="2" id="KW-0812">Transmembrane</keyword>
<evidence type="ECO:0000256" key="1">
    <source>
        <dbReference type="SAM" id="MobiDB-lite"/>
    </source>
</evidence>
<proteinExistence type="predicted"/>
<keyword evidence="2" id="KW-1133">Transmembrane helix</keyword>
<dbReference type="OrthoDB" id="3696421at2"/>
<evidence type="ECO:0000313" key="4">
    <source>
        <dbReference type="Proteomes" id="UP000199065"/>
    </source>
</evidence>
<dbReference type="Proteomes" id="UP000199065">
    <property type="component" value="Unassembled WGS sequence"/>
</dbReference>
<evidence type="ECO:0000313" key="3">
    <source>
        <dbReference type="EMBL" id="SFG84193.1"/>
    </source>
</evidence>
<name>A0A1I2V591_9CORY</name>
<gene>
    <name evidence="3" type="ORF">SAMN05660282_02123</name>
</gene>
<dbReference type="NCBIfam" id="NF045516">
    <property type="entry name" value="GlpR"/>
    <property type="match status" value="1"/>
</dbReference>
<keyword evidence="2" id="KW-0472">Membrane</keyword>
<feature type="compositionally biased region" description="Low complexity" evidence="1">
    <location>
        <begin position="183"/>
        <end position="196"/>
    </location>
</feature>
<dbReference type="AlphaFoldDB" id="A0A1I2V591"/>
<evidence type="ECO:0000256" key="2">
    <source>
        <dbReference type="SAM" id="Phobius"/>
    </source>
</evidence>
<dbReference type="STRING" id="185761.SAMN05660282_02123"/>
<organism evidence="3 4">
    <name type="scientific">Corynebacterium spheniscorum</name>
    <dbReference type="NCBI Taxonomy" id="185761"/>
    <lineage>
        <taxon>Bacteria</taxon>
        <taxon>Bacillati</taxon>
        <taxon>Actinomycetota</taxon>
        <taxon>Actinomycetes</taxon>
        <taxon>Mycobacteriales</taxon>
        <taxon>Corynebacteriaceae</taxon>
        <taxon>Corynebacterium</taxon>
    </lineage>
</organism>